<dbReference type="EMBL" id="JAHRIO010065966">
    <property type="protein sequence ID" value="MEQ2180116.1"/>
    <property type="molecule type" value="Genomic_DNA"/>
</dbReference>
<gene>
    <name evidence="1" type="ORF">GOODEAATRI_032378</name>
</gene>
<reference evidence="1 2" key="1">
    <citation type="submission" date="2021-06" db="EMBL/GenBank/DDBJ databases">
        <authorList>
            <person name="Palmer J.M."/>
        </authorList>
    </citation>
    <scope>NUCLEOTIDE SEQUENCE [LARGE SCALE GENOMIC DNA]</scope>
    <source>
        <strain evidence="1 2">GA_2019</strain>
        <tissue evidence="1">Muscle</tissue>
    </source>
</reference>
<protein>
    <submittedName>
        <fullName evidence="1">Uncharacterized protein</fullName>
    </submittedName>
</protein>
<accession>A0ABV0P9F4</accession>
<organism evidence="1 2">
    <name type="scientific">Goodea atripinnis</name>
    <dbReference type="NCBI Taxonomy" id="208336"/>
    <lineage>
        <taxon>Eukaryota</taxon>
        <taxon>Metazoa</taxon>
        <taxon>Chordata</taxon>
        <taxon>Craniata</taxon>
        <taxon>Vertebrata</taxon>
        <taxon>Euteleostomi</taxon>
        <taxon>Actinopterygii</taxon>
        <taxon>Neopterygii</taxon>
        <taxon>Teleostei</taxon>
        <taxon>Neoteleostei</taxon>
        <taxon>Acanthomorphata</taxon>
        <taxon>Ovalentaria</taxon>
        <taxon>Atherinomorphae</taxon>
        <taxon>Cyprinodontiformes</taxon>
        <taxon>Goodeidae</taxon>
        <taxon>Goodea</taxon>
    </lineage>
</organism>
<keyword evidence="2" id="KW-1185">Reference proteome</keyword>
<comment type="caution">
    <text evidence="1">The sequence shown here is derived from an EMBL/GenBank/DDBJ whole genome shotgun (WGS) entry which is preliminary data.</text>
</comment>
<evidence type="ECO:0000313" key="2">
    <source>
        <dbReference type="Proteomes" id="UP001476798"/>
    </source>
</evidence>
<proteinExistence type="predicted"/>
<sequence>MLSTCFWNKFISSKDSRRCYFSSNSLPETKQNRLALKFTLNTKPPSVSAMKQQHVQTLIYVSTSIFDLPFNLQLQPFQSQNFFCFHFQLCPTSLDSSRASSCNFAKRTLMNTCCFE</sequence>
<evidence type="ECO:0000313" key="1">
    <source>
        <dbReference type="EMBL" id="MEQ2180116.1"/>
    </source>
</evidence>
<name>A0ABV0P9F4_9TELE</name>
<dbReference type="Proteomes" id="UP001476798">
    <property type="component" value="Unassembled WGS sequence"/>
</dbReference>